<evidence type="ECO:0000256" key="4">
    <source>
        <dbReference type="ARBA" id="ARBA00022679"/>
    </source>
</evidence>
<feature type="compositionally biased region" description="Polar residues" evidence="8">
    <location>
        <begin position="130"/>
        <end position="141"/>
    </location>
</feature>
<feature type="compositionally biased region" description="Polar residues" evidence="8">
    <location>
        <begin position="224"/>
        <end position="233"/>
    </location>
</feature>
<dbReference type="EMBL" id="CP086716">
    <property type="protein sequence ID" value="WOO80789.1"/>
    <property type="molecule type" value="Genomic_DNA"/>
</dbReference>
<feature type="compositionally biased region" description="Low complexity" evidence="8">
    <location>
        <begin position="331"/>
        <end position="350"/>
    </location>
</feature>
<sequence>MTAAGAGERDDPFIIDSSSDEDAPRPPPPQQRPRQPATPSRPNKGKGRARPVDSDSDTGIMPPFSRRIRGSDDEEPSVPAQPVASSSRVTATSTSPTVKVSHSQRGTPRSPKKRKKSESPVSPSKSRQSGINDYFQTSSRANGEPAPKRRATGTQPEASVPRNKKMSVAELSRRLEAESGSGLTPRSTGGPSRNRGADGRSRPNSDSASRPTSTMAPPDRPSLRASNNHAANQASGSGNTSSSSDATNPFAARKESPPPRNIAPERAIVSDDTPGSWSNPSPLVATRTRRTASPSGSAAQRGTASPAQRPRSRPSSGTWENPEPMTTPALPASSTQRPSSSRRPASRDSSGTWAQPEPLVVNTGRRNARPQETDSSGVETEDAPRPKPTKARKTGGGKAPRRMPPLPPSSQDEPPSHPRPAPPATPQRAPKWATSAAPAPVIPSPVITRAAPAVNRSVSPERPADTGEPYIGDDLAEDIVVQQQQSSPNANPPEEDSSDPLAALDEEEEDLSLLEGSGDELLEPPRARASPSPSPSRLEWLDSDGDSGLDMFGNEDEGGRSAVNGSRGQPSTGARSSESAVGASTSSRNHASASARPTSRSNGTAPQTNLTEADKATVFREELRRMRAPPVPVVNGQSRRNGLTNGRHIRFSDSPSPEPERIDVNMTEYRELLKSATARHYEGHHDHISLGTPGVPKTPFAGLREAQTSPVDDEPPAGRRGIAKRSLGVPRVHDIQRAAAYLASRPELFCSIIEAMISVATSGDEHGAPEIKVVNAEDAVGSPPPTNYEYSNEMLYSEAIPDPELGKGCDCEGVCDPNSQTCSCAARQQLYFYNLGPTGFQWDDNERIKHPDCTIWECGPNCGCPPECGNRVIQRGRQKNADVSIFKTEKKGWGVRARGIIERGTFLGIYSGELITDAESERRASELYDQIGTTYLFDLDGYHLTNPPEGLEDIDPRAYELARMVKQRADASGSDDGKYSAYSVDAFHYGYTRFINHSCEPNVVITQAYVKDFHPERPLLVMIARYDIFEGEELCISYKGTKDDEPAPLLPEALRERSETPARRGQGSKSTTVHVSPRRPAEQKVHRCLCCNGNMFSWD</sequence>
<dbReference type="PANTHER" id="PTHR46223:SF3">
    <property type="entry name" value="HISTONE-LYSINE N-METHYLTRANSFERASE SET-23"/>
    <property type="match status" value="1"/>
</dbReference>
<accession>A0AAF1BLF2</accession>
<evidence type="ECO:0000256" key="1">
    <source>
        <dbReference type="ARBA" id="ARBA00004286"/>
    </source>
</evidence>
<dbReference type="InterPro" id="IPR046341">
    <property type="entry name" value="SET_dom_sf"/>
</dbReference>
<keyword evidence="4" id="KW-0808">Transferase</keyword>
<feature type="compositionally biased region" description="Low complexity" evidence="8">
    <location>
        <begin position="119"/>
        <end position="129"/>
    </location>
</feature>
<name>A0AAF1BLF2_9TREE</name>
<feature type="region of interest" description="Disordered" evidence="8">
    <location>
        <begin position="1056"/>
        <end position="1078"/>
    </location>
</feature>
<feature type="compositionally biased region" description="Polar residues" evidence="8">
    <location>
        <begin position="291"/>
        <end position="303"/>
    </location>
</feature>
<dbReference type="SMART" id="SM00317">
    <property type="entry name" value="SET"/>
    <property type="match status" value="1"/>
</dbReference>
<dbReference type="Pfam" id="PF00856">
    <property type="entry name" value="SET"/>
    <property type="match status" value="1"/>
</dbReference>
<evidence type="ECO:0000256" key="6">
    <source>
        <dbReference type="ARBA" id="ARBA00022723"/>
    </source>
</evidence>
<evidence type="ECO:0000313" key="11">
    <source>
        <dbReference type="EMBL" id="WOO80789.1"/>
    </source>
</evidence>
<feature type="domain" description="SET" evidence="9">
    <location>
        <begin position="881"/>
        <end position="1045"/>
    </location>
</feature>
<evidence type="ECO:0000256" key="7">
    <source>
        <dbReference type="ARBA" id="ARBA00022833"/>
    </source>
</evidence>
<dbReference type="SMART" id="SM00468">
    <property type="entry name" value="PreSET"/>
    <property type="match status" value="1"/>
</dbReference>
<proteinExistence type="predicted"/>
<feature type="region of interest" description="Disordered" evidence="8">
    <location>
        <begin position="1"/>
        <end position="661"/>
    </location>
</feature>
<dbReference type="GO" id="GO:0042054">
    <property type="term" value="F:histone methyltransferase activity"/>
    <property type="evidence" value="ECO:0007669"/>
    <property type="project" value="InterPro"/>
</dbReference>
<dbReference type="GO" id="GO:0005634">
    <property type="term" value="C:nucleus"/>
    <property type="evidence" value="ECO:0007669"/>
    <property type="project" value="InterPro"/>
</dbReference>
<dbReference type="InterPro" id="IPR007728">
    <property type="entry name" value="Pre-SET_dom"/>
</dbReference>
<protein>
    <submittedName>
        <fullName evidence="11">Histone-lysine N-methyltransferase, H3 lysine-9 specific</fullName>
    </submittedName>
</protein>
<feature type="compositionally biased region" description="Low complexity" evidence="8">
    <location>
        <begin position="576"/>
        <end position="587"/>
    </location>
</feature>
<dbReference type="InterPro" id="IPR050973">
    <property type="entry name" value="H3K9_Histone-Lys_N-MTase"/>
</dbReference>
<keyword evidence="12" id="KW-1185">Reference proteome</keyword>
<evidence type="ECO:0000256" key="5">
    <source>
        <dbReference type="ARBA" id="ARBA00022691"/>
    </source>
</evidence>
<evidence type="ECO:0000259" key="9">
    <source>
        <dbReference type="SMART" id="SM00317"/>
    </source>
</evidence>
<evidence type="ECO:0000256" key="8">
    <source>
        <dbReference type="SAM" id="MobiDB-lite"/>
    </source>
</evidence>
<feature type="compositionally biased region" description="Polar residues" evidence="8">
    <location>
        <begin position="588"/>
        <end position="611"/>
    </location>
</feature>
<dbReference type="RefSeq" id="XP_062626821.1">
    <property type="nucleotide sequence ID" value="XM_062770837.1"/>
</dbReference>
<feature type="compositionally biased region" description="Basic residues" evidence="8">
    <location>
        <begin position="387"/>
        <end position="401"/>
    </location>
</feature>
<feature type="domain" description="Pre-SET" evidence="10">
    <location>
        <begin position="757"/>
        <end position="863"/>
    </location>
</feature>
<evidence type="ECO:0000256" key="3">
    <source>
        <dbReference type="ARBA" id="ARBA00022603"/>
    </source>
</evidence>
<feature type="compositionally biased region" description="Basic and acidic residues" evidence="8">
    <location>
        <begin position="612"/>
        <end position="625"/>
    </location>
</feature>
<reference evidence="11" key="1">
    <citation type="submission" date="2023-10" db="EMBL/GenBank/DDBJ databases">
        <authorList>
            <person name="Noh H."/>
        </authorList>
    </citation>
    <scope>NUCLEOTIDE SEQUENCE</scope>
    <source>
        <strain evidence="11">DUCC4014</strain>
    </source>
</reference>
<keyword evidence="3" id="KW-0489">Methyltransferase</keyword>
<dbReference type="Proteomes" id="UP000827549">
    <property type="component" value="Chromosome 3"/>
</dbReference>
<keyword evidence="7" id="KW-0862">Zinc</keyword>
<feature type="compositionally biased region" description="Low complexity" evidence="8">
    <location>
        <begin position="234"/>
        <end position="248"/>
    </location>
</feature>
<evidence type="ECO:0000256" key="2">
    <source>
        <dbReference type="ARBA" id="ARBA00022454"/>
    </source>
</evidence>
<feature type="compositionally biased region" description="Low complexity" evidence="8">
    <location>
        <begin position="426"/>
        <end position="448"/>
    </location>
</feature>
<keyword evidence="6" id="KW-0479">Metal-binding</keyword>
<organism evidence="11 12">
    <name type="scientific">Vanrija pseudolonga</name>
    <dbReference type="NCBI Taxonomy" id="143232"/>
    <lineage>
        <taxon>Eukaryota</taxon>
        <taxon>Fungi</taxon>
        <taxon>Dikarya</taxon>
        <taxon>Basidiomycota</taxon>
        <taxon>Agaricomycotina</taxon>
        <taxon>Tremellomycetes</taxon>
        <taxon>Trichosporonales</taxon>
        <taxon>Trichosporonaceae</taxon>
        <taxon>Vanrija</taxon>
    </lineage>
</organism>
<comment type="subcellular location">
    <subcellularLocation>
        <location evidence="1">Chromosome</location>
    </subcellularLocation>
</comment>
<dbReference type="GO" id="GO:0008270">
    <property type="term" value="F:zinc ion binding"/>
    <property type="evidence" value="ECO:0007669"/>
    <property type="project" value="InterPro"/>
</dbReference>
<dbReference type="Gene3D" id="2.170.270.10">
    <property type="entry name" value="SET domain"/>
    <property type="match status" value="1"/>
</dbReference>
<dbReference type="SUPFAM" id="SSF82199">
    <property type="entry name" value="SET domain"/>
    <property type="match status" value="1"/>
</dbReference>
<evidence type="ECO:0000313" key="12">
    <source>
        <dbReference type="Proteomes" id="UP000827549"/>
    </source>
</evidence>
<dbReference type="InterPro" id="IPR001214">
    <property type="entry name" value="SET_dom"/>
</dbReference>
<dbReference type="GeneID" id="87807557"/>
<feature type="compositionally biased region" description="Low complexity" evidence="8">
    <location>
        <begin position="527"/>
        <end position="537"/>
    </location>
</feature>
<keyword evidence="5" id="KW-0949">S-adenosyl-L-methionine</keyword>
<dbReference type="GO" id="GO:0032259">
    <property type="term" value="P:methylation"/>
    <property type="evidence" value="ECO:0007669"/>
    <property type="project" value="UniProtKB-KW"/>
</dbReference>
<feature type="compositionally biased region" description="Polar residues" evidence="8">
    <location>
        <begin position="204"/>
        <end position="215"/>
    </location>
</feature>
<feature type="region of interest" description="Disordered" evidence="8">
    <location>
        <begin position="706"/>
        <end position="725"/>
    </location>
</feature>
<gene>
    <name evidence="11" type="primary">clr4</name>
    <name evidence="11" type="ORF">LOC62_03G004319</name>
</gene>
<dbReference type="PANTHER" id="PTHR46223">
    <property type="entry name" value="HISTONE-LYSINE N-METHYLTRANSFERASE SUV39H"/>
    <property type="match status" value="1"/>
</dbReference>
<dbReference type="Pfam" id="PF05033">
    <property type="entry name" value="Pre-SET"/>
    <property type="match status" value="1"/>
</dbReference>
<dbReference type="GO" id="GO:0005694">
    <property type="term" value="C:chromosome"/>
    <property type="evidence" value="ECO:0007669"/>
    <property type="project" value="UniProtKB-SubCell"/>
</dbReference>
<feature type="compositionally biased region" description="Polar residues" evidence="8">
    <location>
        <begin position="563"/>
        <end position="575"/>
    </location>
</feature>
<keyword evidence="2" id="KW-0158">Chromosome</keyword>
<feature type="compositionally biased region" description="Acidic residues" evidence="8">
    <location>
        <begin position="493"/>
        <end position="522"/>
    </location>
</feature>
<feature type="compositionally biased region" description="Low complexity" evidence="8">
    <location>
        <begin position="77"/>
        <end position="98"/>
    </location>
</feature>
<feature type="compositionally biased region" description="Polar residues" evidence="8">
    <location>
        <begin position="635"/>
        <end position="644"/>
    </location>
</feature>
<evidence type="ECO:0000259" key="10">
    <source>
        <dbReference type="SMART" id="SM00468"/>
    </source>
</evidence>
<dbReference type="AlphaFoldDB" id="A0AAF1BLF2"/>
<feature type="compositionally biased region" description="Low complexity" evidence="8">
    <location>
        <begin position="304"/>
        <end position="316"/>
    </location>
</feature>
<feature type="compositionally biased region" description="Polar residues" evidence="8">
    <location>
        <begin position="181"/>
        <end position="191"/>
    </location>
</feature>